<dbReference type="InterPro" id="IPR039396">
    <property type="entry name" value="Deltex_C"/>
</dbReference>
<dbReference type="GO" id="GO:0008270">
    <property type="term" value="F:zinc ion binding"/>
    <property type="evidence" value="ECO:0007669"/>
    <property type="project" value="UniProtKB-KW"/>
</dbReference>
<dbReference type="GO" id="GO:0061630">
    <property type="term" value="F:ubiquitin protein ligase activity"/>
    <property type="evidence" value="ECO:0007669"/>
    <property type="project" value="UniProtKB-EC"/>
</dbReference>
<dbReference type="PANTHER" id="PTHR12622">
    <property type="entry name" value="DELTEX-RELATED"/>
    <property type="match status" value="1"/>
</dbReference>
<gene>
    <name evidence="13" type="primary">109585277</name>
</gene>
<evidence type="ECO:0000256" key="3">
    <source>
        <dbReference type="ARBA" id="ARBA00009413"/>
    </source>
</evidence>
<dbReference type="Proteomes" id="UP000007879">
    <property type="component" value="Unassembled WGS sequence"/>
</dbReference>
<feature type="compositionally biased region" description="Gly residues" evidence="10">
    <location>
        <begin position="650"/>
        <end position="677"/>
    </location>
</feature>
<dbReference type="STRING" id="400682.A0A1X7TZU2"/>
<feature type="compositionally biased region" description="Polar residues" evidence="10">
    <location>
        <begin position="679"/>
        <end position="689"/>
    </location>
</feature>
<dbReference type="EnsemblMetazoa" id="Aqu2.1.20850_001">
    <property type="protein sequence ID" value="Aqu2.1.20850_001"/>
    <property type="gene ID" value="Aqu2.1.20850"/>
</dbReference>
<comment type="similarity">
    <text evidence="3">Belongs to the Deltex family.</text>
</comment>
<dbReference type="Pfam" id="PF18102">
    <property type="entry name" value="DTC"/>
    <property type="match status" value="1"/>
</dbReference>
<keyword evidence="7 9" id="KW-0863">Zinc-finger</keyword>
<dbReference type="EC" id="2.3.2.27" evidence="4"/>
<dbReference type="InterPro" id="IPR039398">
    <property type="entry name" value="Deltex_fam"/>
</dbReference>
<dbReference type="Pfam" id="PF01661">
    <property type="entry name" value="Macro"/>
    <property type="match status" value="1"/>
</dbReference>
<evidence type="ECO:0000256" key="2">
    <source>
        <dbReference type="ARBA" id="ARBA00004906"/>
    </source>
</evidence>
<dbReference type="PROSITE" id="PS50089">
    <property type="entry name" value="ZF_RING_2"/>
    <property type="match status" value="1"/>
</dbReference>
<dbReference type="KEGG" id="aqu:109585277"/>
<dbReference type="CDD" id="cd16620">
    <property type="entry name" value="vRING-HC-C4C4_RBBP6"/>
    <property type="match status" value="1"/>
</dbReference>
<dbReference type="OrthoDB" id="6133115at2759"/>
<evidence type="ECO:0000313" key="13">
    <source>
        <dbReference type="EnsemblMetazoa" id="Aqu2.1.20850_001"/>
    </source>
</evidence>
<evidence type="ECO:0000256" key="8">
    <source>
        <dbReference type="ARBA" id="ARBA00022833"/>
    </source>
</evidence>
<comment type="catalytic activity">
    <reaction evidence="1">
        <text>S-ubiquitinyl-[E2 ubiquitin-conjugating enzyme]-L-cysteine + [acceptor protein]-L-lysine = [E2 ubiquitin-conjugating enzyme]-L-cysteine + N(6)-ubiquitinyl-[acceptor protein]-L-lysine.</text>
        <dbReference type="EC" id="2.3.2.27"/>
    </reaction>
</comment>
<dbReference type="Pfam" id="PF13639">
    <property type="entry name" value="zf-RING_2"/>
    <property type="match status" value="1"/>
</dbReference>
<dbReference type="InterPro" id="IPR013083">
    <property type="entry name" value="Znf_RING/FYVE/PHD"/>
</dbReference>
<feature type="region of interest" description="Disordered" evidence="10">
    <location>
        <begin position="580"/>
        <end position="709"/>
    </location>
</feature>
<dbReference type="InterPro" id="IPR039399">
    <property type="entry name" value="Deltex_C_sf"/>
</dbReference>
<evidence type="ECO:0000256" key="9">
    <source>
        <dbReference type="PROSITE-ProRule" id="PRU00175"/>
    </source>
</evidence>
<dbReference type="CDD" id="cd09633">
    <property type="entry name" value="Deltex_C"/>
    <property type="match status" value="1"/>
</dbReference>
<keyword evidence="5" id="KW-0808">Transferase</keyword>
<dbReference type="UniPathway" id="UPA00143"/>
<feature type="domain" description="RING-type" evidence="11">
    <location>
        <begin position="829"/>
        <end position="869"/>
    </location>
</feature>
<feature type="compositionally biased region" description="Basic and acidic residues" evidence="10">
    <location>
        <begin position="357"/>
        <end position="374"/>
    </location>
</feature>
<dbReference type="InterPro" id="IPR043472">
    <property type="entry name" value="Macro_dom-like"/>
</dbReference>
<dbReference type="EnsemblMetazoa" id="XM_020001276.1">
    <property type="protein sequence ID" value="XP_019856835.1"/>
    <property type="gene ID" value="LOC109585277"/>
</dbReference>
<dbReference type="Gene3D" id="3.40.220.10">
    <property type="entry name" value="Leucine Aminopeptidase, subunit E, domain 1"/>
    <property type="match status" value="1"/>
</dbReference>
<keyword evidence="14" id="KW-1185">Reference proteome</keyword>
<evidence type="ECO:0000259" key="11">
    <source>
        <dbReference type="PROSITE" id="PS50089"/>
    </source>
</evidence>
<name>A0A1X7TZU2_AMPQE</name>
<protein>
    <recommendedName>
        <fullName evidence="4">RING-type E3 ubiquitin transferase</fullName>
        <ecNumber evidence="4">2.3.2.27</ecNumber>
    </recommendedName>
</protein>
<dbReference type="InterPro" id="IPR001841">
    <property type="entry name" value="Znf_RING"/>
</dbReference>
<feature type="region of interest" description="Disordered" evidence="10">
    <location>
        <begin position="357"/>
        <end position="393"/>
    </location>
</feature>
<evidence type="ECO:0000313" key="14">
    <source>
        <dbReference type="Proteomes" id="UP000007879"/>
    </source>
</evidence>
<dbReference type="PROSITE" id="PS51154">
    <property type="entry name" value="MACRO"/>
    <property type="match status" value="1"/>
</dbReference>
<evidence type="ECO:0000259" key="12">
    <source>
        <dbReference type="PROSITE" id="PS51154"/>
    </source>
</evidence>
<feature type="region of interest" description="Disordered" evidence="10">
    <location>
        <begin position="727"/>
        <end position="781"/>
    </location>
</feature>
<feature type="compositionally biased region" description="Low complexity" evidence="10">
    <location>
        <begin position="594"/>
        <end position="609"/>
    </location>
</feature>
<feature type="region of interest" description="Disordered" evidence="10">
    <location>
        <begin position="195"/>
        <end position="227"/>
    </location>
</feature>
<keyword evidence="8" id="KW-0862">Zinc</keyword>
<dbReference type="Gene3D" id="3.30.40.10">
    <property type="entry name" value="Zinc/RING finger domain, C3HC4 (zinc finger)"/>
    <property type="match status" value="1"/>
</dbReference>
<dbReference type="CDD" id="cd02907">
    <property type="entry name" value="Macro_Af1521_BAL-like"/>
    <property type="match status" value="1"/>
</dbReference>
<dbReference type="InterPro" id="IPR002589">
    <property type="entry name" value="Macro_dom"/>
</dbReference>
<feature type="compositionally biased region" description="Low complexity" evidence="10">
    <location>
        <begin position="210"/>
        <end position="227"/>
    </location>
</feature>
<organism evidence="13">
    <name type="scientific">Amphimedon queenslandica</name>
    <name type="common">Sponge</name>
    <dbReference type="NCBI Taxonomy" id="400682"/>
    <lineage>
        <taxon>Eukaryota</taxon>
        <taxon>Metazoa</taxon>
        <taxon>Porifera</taxon>
        <taxon>Demospongiae</taxon>
        <taxon>Heteroscleromorpha</taxon>
        <taxon>Haplosclerida</taxon>
        <taxon>Niphatidae</taxon>
        <taxon>Amphimedon</taxon>
    </lineage>
</organism>
<dbReference type="SMART" id="SM00506">
    <property type="entry name" value="A1pp"/>
    <property type="match status" value="1"/>
</dbReference>
<dbReference type="Gene3D" id="3.30.390.130">
    <property type="match status" value="1"/>
</dbReference>
<feature type="domain" description="Macro" evidence="12">
    <location>
        <begin position="389"/>
        <end position="576"/>
    </location>
</feature>
<reference evidence="14" key="1">
    <citation type="journal article" date="2010" name="Nature">
        <title>The Amphimedon queenslandica genome and the evolution of animal complexity.</title>
        <authorList>
            <person name="Srivastava M."/>
            <person name="Simakov O."/>
            <person name="Chapman J."/>
            <person name="Fahey B."/>
            <person name="Gauthier M.E."/>
            <person name="Mitros T."/>
            <person name="Richards G.S."/>
            <person name="Conaco C."/>
            <person name="Dacre M."/>
            <person name="Hellsten U."/>
            <person name="Larroux C."/>
            <person name="Putnam N.H."/>
            <person name="Stanke M."/>
            <person name="Adamska M."/>
            <person name="Darling A."/>
            <person name="Degnan S.M."/>
            <person name="Oakley T.H."/>
            <person name="Plachetzki D.C."/>
            <person name="Zhai Y."/>
            <person name="Adamski M."/>
            <person name="Calcino A."/>
            <person name="Cummins S.F."/>
            <person name="Goodstein D.M."/>
            <person name="Harris C."/>
            <person name="Jackson D.J."/>
            <person name="Leys S.P."/>
            <person name="Shu S."/>
            <person name="Woodcroft B.J."/>
            <person name="Vervoort M."/>
            <person name="Kosik K.S."/>
            <person name="Manning G."/>
            <person name="Degnan B.M."/>
            <person name="Rokhsar D.S."/>
        </authorList>
    </citation>
    <scope>NUCLEOTIDE SEQUENCE [LARGE SCALE GENOMIC DNA]</scope>
</reference>
<keyword evidence="6" id="KW-0479">Metal-binding</keyword>
<dbReference type="eggNOG" id="KOG2633">
    <property type="taxonomic scope" value="Eukaryota"/>
</dbReference>
<dbReference type="SUPFAM" id="SSF57850">
    <property type="entry name" value="RING/U-box"/>
    <property type="match status" value="1"/>
</dbReference>
<accession>A0A1X7TZU2</accession>
<dbReference type="InParanoid" id="A0A1X7TZU2"/>
<feature type="compositionally biased region" description="Polar residues" evidence="10">
    <location>
        <begin position="799"/>
        <end position="811"/>
    </location>
</feature>
<evidence type="ECO:0000256" key="4">
    <source>
        <dbReference type="ARBA" id="ARBA00012483"/>
    </source>
</evidence>
<feature type="compositionally biased region" description="Polar residues" evidence="10">
    <location>
        <begin position="741"/>
        <end position="753"/>
    </location>
</feature>
<evidence type="ECO:0000256" key="5">
    <source>
        <dbReference type="ARBA" id="ARBA00022679"/>
    </source>
</evidence>
<dbReference type="AlphaFoldDB" id="A0A1X7TZU2"/>
<evidence type="ECO:0000256" key="1">
    <source>
        <dbReference type="ARBA" id="ARBA00000900"/>
    </source>
</evidence>
<evidence type="ECO:0000256" key="6">
    <source>
        <dbReference type="ARBA" id="ARBA00022723"/>
    </source>
</evidence>
<dbReference type="SUPFAM" id="SSF52949">
    <property type="entry name" value="Macro domain-like"/>
    <property type="match status" value="1"/>
</dbReference>
<feature type="compositionally biased region" description="Polar residues" evidence="10">
    <location>
        <begin position="633"/>
        <end position="649"/>
    </location>
</feature>
<evidence type="ECO:0000256" key="7">
    <source>
        <dbReference type="ARBA" id="ARBA00022771"/>
    </source>
</evidence>
<feature type="compositionally biased region" description="Polar residues" evidence="10">
    <location>
        <begin position="580"/>
        <end position="590"/>
    </location>
</feature>
<comment type="pathway">
    <text evidence="2">Protein modification; protein ubiquitination.</text>
</comment>
<sequence length="1009" mass="106682">MAENLDENSYSSLPSKLPTASTTVNVCVLVNKIPLYCESNDVAKCLEAQPVSLPLSPLSINDVHVVPTQSGGNASSPATKHAVLAVTASNVEAIPRNLQLQDGILSSSNMIPMFQEKATASFTLIHGTEPIMQYLVSQGEKLSVQLEFKGNNVKVCGSCSQVYKFRQYLANLLTENILALPPSHHAQHNPQAIHTHNTVNPVPEQVPPEGGSNEGAAATGGSSAGDGKTFTGLSKDVLLLMPKVRKDCSKNMQFFPEEGKVIVLASSEEEREQCITQFQNSYQEIIKNRQLKSGSLEIPPAFQIENMFGLLEDFDSKYSQCHFSCDEKARVVRIVSMSSRQFDQAKKLLGDRLAGEKGDKWEEKTGKKKEEKGGGGKPGKGAKIPTKPGSSETLSINKGHKLTVKRGNIVEEDVDAIVNAANSRLDHGAGVAGALSKASNGELQRVSNAYIRNYGQLQVGEAAVTSAGGKLKCKRVIHAVGPIAHEVKSDLACSQFIYQAITNSLLEAEKMKAASISFPALSTGIYAVKKSLAADAIFQAILKFHYTSSKVLTDIRIVILDEDTYSVFAQHLLAIKSNPTHTETSFQSPGADTHGNVSQSNGSSSHGSHTPGPTALSENSLHAAASGGKSKAWSETGSGATGTGNTPWTGQGGAGNTAWSGQGGAGNTAWSGQGGAGSTALTELGNSTGKGDKWMTGHDGASGTGTGVGTPVSNSSYGINAGSFSPSNSLSAPPGLDPAVVTSQPTGTQNITYPQLPGDGPFQATNQSGGGGNGQQQSSSADLLQPQVVLDFTSKGVMRSSSQEETFSTPTGSPPLADKEKITVGDVGCPICRNDIATDPTPTKCCNQIFCKSCLKESLKHSPYCPTCKEPLRKVKGNQPAGGTMTHCVLQSTSLPGYEGAGAILISYEIPHGIQTKEHPHPGQPYHGTRRSAYLPNTPEGQEVLRLLKKAFDARLIFTVGTSHTTSASNTVVWNDIHHKTVTHGHPYGYPDPTYLSRVKEELKAKGIQ</sequence>
<evidence type="ECO:0000256" key="10">
    <source>
        <dbReference type="SAM" id="MobiDB-lite"/>
    </source>
</evidence>
<proteinExistence type="inferred from homology"/>
<feature type="region of interest" description="Disordered" evidence="10">
    <location>
        <begin position="797"/>
        <end position="819"/>
    </location>
</feature>
<dbReference type="GO" id="GO:0016567">
    <property type="term" value="P:protein ubiquitination"/>
    <property type="evidence" value="ECO:0007669"/>
    <property type="project" value="UniProtKB-UniPathway"/>
</dbReference>
<reference evidence="13" key="2">
    <citation type="submission" date="2017-05" db="UniProtKB">
        <authorList>
            <consortium name="EnsemblMetazoa"/>
        </authorList>
    </citation>
    <scope>IDENTIFICATION</scope>
</reference>
<dbReference type="GO" id="GO:0007219">
    <property type="term" value="P:Notch signaling pathway"/>
    <property type="evidence" value="ECO:0007669"/>
    <property type="project" value="InterPro"/>
</dbReference>